<dbReference type="Proteomes" id="UP000003505">
    <property type="component" value="Unassembled WGS sequence"/>
</dbReference>
<evidence type="ECO:0000256" key="1">
    <source>
        <dbReference type="SAM" id="Phobius"/>
    </source>
</evidence>
<proteinExistence type="predicted"/>
<evidence type="ECO:0000313" key="2">
    <source>
        <dbReference type="EMBL" id="EEX76697.1"/>
    </source>
</evidence>
<keyword evidence="1" id="KW-1133">Transmembrane helix</keyword>
<keyword evidence="1" id="KW-0812">Transmembrane</keyword>
<accession>C9LX20</accession>
<keyword evidence="1" id="KW-0472">Membrane</keyword>
<reference evidence="2 3" key="1">
    <citation type="submission" date="2009-09" db="EMBL/GenBank/DDBJ databases">
        <authorList>
            <person name="Weinstock G."/>
            <person name="Sodergren E."/>
            <person name="Clifton S."/>
            <person name="Fulton L."/>
            <person name="Fulton B."/>
            <person name="Courtney L."/>
            <person name="Fronick C."/>
            <person name="Harrison M."/>
            <person name="Strong C."/>
            <person name="Farmer C."/>
            <person name="Delahaunty K."/>
            <person name="Markovic C."/>
            <person name="Hall O."/>
            <person name="Minx P."/>
            <person name="Tomlinson C."/>
            <person name="Mitreva M."/>
            <person name="Nelson J."/>
            <person name="Hou S."/>
            <person name="Wollam A."/>
            <person name="Pepin K.H."/>
            <person name="Johnson M."/>
            <person name="Bhonagiri V."/>
            <person name="Nash W.E."/>
            <person name="Warren W."/>
            <person name="Chinwalla A."/>
            <person name="Mardis E.R."/>
            <person name="Wilson R.K."/>
        </authorList>
    </citation>
    <scope>NUCLEOTIDE SEQUENCE [LARGE SCALE GENOMIC DNA]</scope>
    <source>
        <strain evidence="3">ATCC 35185 / DSM 20758 / VPI D19B-28</strain>
    </source>
</reference>
<sequence>MRFCKEKESHPALFFFAYHRALQALHYLVAQIFFLCYNIKP</sequence>
<name>C9LX20_SELS3</name>
<comment type="caution">
    <text evidence="2">The sequence shown here is derived from an EMBL/GenBank/DDBJ whole genome shotgun (WGS) entry which is preliminary data.</text>
</comment>
<evidence type="ECO:0000313" key="3">
    <source>
        <dbReference type="Proteomes" id="UP000003505"/>
    </source>
</evidence>
<feature type="transmembrane region" description="Helical" evidence="1">
    <location>
        <begin position="12"/>
        <end position="34"/>
    </location>
</feature>
<protein>
    <submittedName>
        <fullName evidence="2">Uncharacterized protein</fullName>
    </submittedName>
</protein>
<dbReference type="AlphaFoldDB" id="C9LX20"/>
<dbReference type="EMBL" id="ACKP02000046">
    <property type="protein sequence ID" value="EEX76697.1"/>
    <property type="molecule type" value="Genomic_DNA"/>
</dbReference>
<organism evidence="2 3">
    <name type="scientific">Selenomonas sputigena (strain ATCC 35185 / DSM 20758 / CCUG 44933 / VPI D19B-28)</name>
    <dbReference type="NCBI Taxonomy" id="546271"/>
    <lineage>
        <taxon>Bacteria</taxon>
        <taxon>Bacillati</taxon>
        <taxon>Bacillota</taxon>
        <taxon>Negativicutes</taxon>
        <taxon>Selenomonadales</taxon>
        <taxon>Selenomonadaceae</taxon>
        <taxon>Selenomonas</taxon>
    </lineage>
</organism>
<gene>
    <name evidence="2" type="ORF">SELSPUOL_02027</name>
</gene>